<dbReference type="RefSeq" id="WP_203629326.1">
    <property type="nucleotide sequence ID" value="NZ_BNJR01000007.1"/>
</dbReference>
<organism evidence="3 4">
    <name type="scientific">Lentilactobacillus fungorum</name>
    <dbReference type="NCBI Taxonomy" id="2201250"/>
    <lineage>
        <taxon>Bacteria</taxon>
        <taxon>Bacillati</taxon>
        <taxon>Bacillota</taxon>
        <taxon>Bacilli</taxon>
        <taxon>Lactobacillales</taxon>
        <taxon>Lactobacillaceae</taxon>
        <taxon>Lentilactobacillus</taxon>
    </lineage>
</organism>
<evidence type="ECO:0008006" key="5">
    <source>
        <dbReference type="Google" id="ProtNLM"/>
    </source>
</evidence>
<gene>
    <name evidence="3" type="ORF">YK48G_07090</name>
</gene>
<comment type="caution">
    <text evidence="3">The sequence shown here is derived from an EMBL/GenBank/DDBJ whole genome shotgun (WGS) entry which is preliminary data.</text>
</comment>
<keyword evidence="4" id="KW-1185">Reference proteome</keyword>
<keyword evidence="2" id="KW-1133">Transmembrane helix</keyword>
<evidence type="ECO:0000313" key="3">
    <source>
        <dbReference type="EMBL" id="GHP13284.1"/>
    </source>
</evidence>
<protein>
    <recommendedName>
        <fullName evidence="5">DUF308 domain-containing protein</fullName>
    </recommendedName>
</protein>
<name>A0ABQ3W0S5_9LACO</name>
<proteinExistence type="predicted"/>
<evidence type="ECO:0000313" key="4">
    <source>
        <dbReference type="Proteomes" id="UP000604765"/>
    </source>
</evidence>
<reference evidence="3 4" key="1">
    <citation type="journal article" date="2021" name="Int. J. Syst. Evol. Microbiol.">
        <title>Lentilactobacillus fungorum sp. nov., isolated from spent mushroom substrates.</title>
        <authorList>
            <person name="Tohno M."/>
            <person name="Tanizawa Y."/>
            <person name="Kojima Y."/>
            <person name="Sakamoto M."/>
            <person name="Ohkuma M."/>
            <person name="Kobayashi H."/>
        </authorList>
    </citation>
    <scope>NUCLEOTIDE SEQUENCE [LARGE SCALE GENOMIC DNA]</scope>
    <source>
        <strain evidence="3 4">YK48G</strain>
    </source>
</reference>
<evidence type="ECO:0000256" key="1">
    <source>
        <dbReference type="SAM" id="MobiDB-lite"/>
    </source>
</evidence>
<evidence type="ECO:0000256" key="2">
    <source>
        <dbReference type="SAM" id="Phobius"/>
    </source>
</evidence>
<feature type="compositionally biased region" description="Basic and acidic residues" evidence="1">
    <location>
        <begin position="61"/>
        <end position="74"/>
    </location>
</feature>
<feature type="transmembrane region" description="Helical" evidence="2">
    <location>
        <begin position="36"/>
        <end position="58"/>
    </location>
</feature>
<feature type="region of interest" description="Disordered" evidence="1">
    <location>
        <begin position="61"/>
        <end position="81"/>
    </location>
</feature>
<feature type="transmembrane region" description="Helical" evidence="2">
    <location>
        <begin position="6"/>
        <end position="24"/>
    </location>
</feature>
<dbReference type="Proteomes" id="UP000604765">
    <property type="component" value="Unassembled WGS sequence"/>
</dbReference>
<keyword evidence="2" id="KW-0812">Transmembrane</keyword>
<accession>A0ABQ3W0S5</accession>
<keyword evidence="2" id="KW-0472">Membrane</keyword>
<dbReference type="EMBL" id="BNJR01000007">
    <property type="protein sequence ID" value="GHP13284.1"/>
    <property type="molecule type" value="Genomic_DNA"/>
</dbReference>
<sequence length="209" mass="23591">MLYLSVFSCVVGVIMIFLGIFSYMTATYKNEDRKLIVFLMAIAVVMLVFGGIMLPGAIRDQHESKETPSTEKRMQMSSMTSRDNNRVFDAGQKKQAAARQQLNEANVKKTLTSSYQKLGTVTFDKQARVYTLTITDRNYIKAMTYLKSNPNQGKTVRWPESVKGFLKTSSVIQKTAGMGYKFRVVAPIPTKQTLLTVQDGRVLENFVKE</sequence>